<protein>
    <submittedName>
        <fullName evidence="1">Uncharacterized protein</fullName>
    </submittedName>
</protein>
<proteinExistence type="predicted"/>
<evidence type="ECO:0000313" key="1">
    <source>
        <dbReference type="EMBL" id="CAD7393672.1"/>
    </source>
</evidence>
<gene>
    <name evidence="1" type="ORF">TCEB3V08_LOCUS1636</name>
</gene>
<reference evidence="1" key="1">
    <citation type="submission" date="2020-11" db="EMBL/GenBank/DDBJ databases">
        <authorList>
            <person name="Tran Van P."/>
        </authorList>
    </citation>
    <scope>NUCLEOTIDE SEQUENCE</scope>
</reference>
<dbReference type="AlphaFoldDB" id="A0A7R9GR75"/>
<dbReference type="InterPro" id="IPR019324">
    <property type="entry name" value="MPP6"/>
</dbReference>
<dbReference type="Pfam" id="PF10175">
    <property type="entry name" value="MPP6"/>
    <property type="match status" value="1"/>
</dbReference>
<dbReference type="PANTHER" id="PTHR13582:SF0">
    <property type="entry name" value="M-PHASE PHOSPHOPROTEIN 6"/>
    <property type="match status" value="1"/>
</dbReference>
<organism evidence="1">
    <name type="scientific">Timema cristinae</name>
    <name type="common">Walking stick</name>
    <dbReference type="NCBI Taxonomy" id="61476"/>
    <lineage>
        <taxon>Eukaryota</taxon>
        <taxon>Metazoa</taxon>
        <taxon>Ecdysozoa</taxon>
        <taxon>Arthropoda</taxon>
        <taxon>Hexapoda</taxon>
        <taxon>Insecta</taxon>
        <taxon>Pterygota</taxon>
        <taxon>Neoptera</taxon>
        <taxon>Polyneoptera</taxon>
        <taxon>Phasmatodea</taxon>
        <taxon>Timematodea</taxon>
        <taxon>Timematoidea</taxon>
        <taxon>Timematidae</taxon>
        <taxon>Timema</taxon>
    </lineage>
</organism>
<dbReference type="PANTHER" id="PTHR13582">
    <property type="entry name" value="M-PHASE PHOSPHOPROTEIN 6"/>
    <property type="match status" value="1"/>
</dbReference>
<dbReference type="GO" id="GO:0000460">
    <property type="term" value="P:maturation of 5.8S rRNA"/>
    <property type="evidence" value="ECO:0007669"/>
    <property type="project" value="TreeGrafter"/>
</dbReference>
<accession>A0A7R9GR75</accession>
<name>A0A7R9GR75_TIMCR</name>
<sequence length="261" mass="29545">MKRSKEKALQQKEADDGFGFFSDVITEEMKQGSNSDLKTTEVGMLRIKPIESLKDAPMLAYCADCQCTQTVKEILACTPPMISVDKLLGNKFIIETSFVPCEDLIVGRLSFQGMNPVIERIMQEEEDAKRKKVAPKVEADVSDNEMAHRYSTLVGTIGRKQQEKGGEIVHTSQPATQNTALRHYAVTSQIFLVADWMSIVAMQWFTILRPLLEHLMSGEGGFIPPPRRTDCIYWTPQYETWLTTLDRMSPDKVKRRPLLLG</sequence>
<dbReference type="EMBL" id="OC316771">
    <property type="protein sequence ID" value="CAD7393672.1"/>
    <property type="molecule type" value="Genomic_DNA"/>
</dbReference>